<evidence type="ECO:0000256" key="1">
    <source>
        <dbReference type="SAM" id="MobiDB-lite"/>
    </source>
</evidence>
<dbReference type="EMBL" id="UYRX01000959">
    <property type="protein sequence ID" value="VDK87379.1"/>
    <property type="molecule type" value="Genomic_DNA"/>
</dbReference>
<sequence length="524" mass="60865">MFLRFTRKYNDEMTDASARAPCKQLNYGILNSVIVSILQKSFRDGILALVWMNREIMISLIHEAIDLINRSDEMFLAVSDDLLEQRMVFVVGSIDGDLINLVTLLKNEMPPKAYYIFLGDYLDCFKPSRIDALLLLLSLKLRHPRHICLLRGHHETYEMCKAIGFDKAIDDERLLRSFFVLFEYLPILGVFGKFLCLHAGISPFMSDDSFLQEFVKPIEVKRMTARERATLTDILYGIPDRNLPALFAPSNVYPIGFRFSLAGLREVLEVFDCKQLIRGCGRRNSNHAYFDFDASDCVSIVSGRSARHRNYDMHRIDKEHIWNLKSKHSFEKSANTFINDCDSVLRSVPRDFQFDLPRGCAACDWIDSGKDPENVTVSHTLLKTFAEEMMYPRKLDHCFLLDPRLEQYMYVELFPLCDDFYFYGIDQLVASFPFISEHPLIKPPTSDWHEEMTEADAGPSREKEYDCNSQAYINGIVRPGYDLGRDSRQDSRRLRQLQHWLRGIFAYHLSPKYRVERLPPDDSE</sequence>
<dbReference type="SUPFAM" id="SSF56300">
    <property type="entry name" value="Metallo-dependent phosphatases"/>
    <property type="match status" value="1"/>
</dbReference>
<dbReference type="PANTHER" id="PTHR11668">
    <property type="entry name" value="SERINE/THREONINE PROTEIN PHOSPHATASE"/>
    <property type="match status" value="1"/>
</dbReference>
<reference evidence="3 4" key="1">
    <citation type="submission" date="2018-08" db="EMBL/GenBank/DDBJ databases">
        <authorList>
            <person name="Laetsch R D."/>
            <person name="Stevens L."/>
            <person name="Kumar S."/>
            <person name="Blaxter L. M."/>
        </authorList>
    </citation>
    <scope>NUCLEOTIDE SEQUENCE [LARGE SCALE GENOMIC DNA]</scope>
</reference>
<feature type="region of interest" description="Disordered" evidence="1">
    <location>
        <begin position="445"/>
        <end position="464"/>
    </location>
</feature>
<dbReference type="OrthoDB" id="5855022at2759"/>
<gene>
    <name evidence="3" type="ORF">NLS_LOCUS8117</name>
</gene>
<accession>A0A3P6TVL3</accession>
<dbReference type="Gene3D" id="3.60.21.10">
    <property type="match status" value="1"/>
</dbReference>
<evidence type="ECO:0000259" key="2">
    <source>
        <dbReference type="SMART" id="SM00156"/>
    </source>
</evidence>
<dbReference type="Proteomes" id="UP000277928">
    <property type="component" value="Unassembled WGS sequence"/>
</dbReference>
<protein>
    <recommendedName>
        <fullName evidence="2">Serine/threonine specific protein phosphatases domain-containing protein</fullName>
    </recommendedName>
</protein>
<proteinExistence type="predicted"/>
<evidence type="ECO:0000313" key="4">
    <source>
        <dbReference type="Proteomes" id="UP000277928"/>
    </source>
</evidence>
<dbReference type="PANTHER" id="PTHR11668:SF496">
    <property type="entry name" value="SERINE_THREONINE-PROTEIN PHOSPHATASE"/>
    <property type="match status" value="1"/>
</dbReference>
<dbReference type="InterPro" id="IPR029052">
    <property type="entry name" value="Metallo-depent_PP-like"/>
</dbReference>
<dbReference type="InterPro" id="IPR004843">
    <property type="entry name" value="Calcineurin-like_PHP"/>
</dbReference>
<evidence type="ECO:0000313" key="3">
    <source>
        <dbReference type="EMBL" id="VDK87379.1"/>
    </source>
</evidence>
<dbReference type="InterPro" id="IPR006186">
    <property type="entry name" value="Ser/Thr-sp_prot-phosphatase"/>
</dbReference>
<dbReference type="AlphaFoldDB" id="A0A3P6TVL3"/>
<dbReference type="Pfam" id="PF00149">
    <property type="entry name" value="Metallophos"/>
    <property type="match status" value="1"/>
</dbReference>
<name>A0A3P6TVL3_LITSI</name>
<feature type="domain" description="Serine/threonine specific protein phosphatases" evidence="2">
    <location>
        <begin position="52"/>
        <end position="341"/>
    </location>
</feature>
<dbReference type="STRING" id="42156.A0A3P6TVL3"/>
<dbReference type="SMART" id="SM00156">
    <property type="entry name" value="PP2Ac"/>
    <property type="match status" value="1"/>
</dbReference>
<dbReference type="InterPro" id="IPR050341">
    <property type="entry name" value="PP1_catalytic_subunit"/>
</dbReference>
<keyword evidence="4" id="KW-1185">Reference proteome</keyword>
<organism evidence="3 4">
    <name type="scientific">Litomosoides sigmodontis</name>
    <name type="common">Filarial nematode worm</name>
    <dbReference type="NCBI Taxonomy" id="42156"/>
    <lineage>
        <taxon>Eukaryota</taxon>
        <taxon>Metazoa</taxon>
        <taxon>Ecdysozoa</taxon>
        <taxon>Nematoda</taxon>
        <taxon>Chromadorea</taxon>
        <taxon>Rhabditida</taxon>
        <taxon>Spirurina</taxon>
        <taxon>Spiruromorpha</taxon>
        <taxon>Filarioidea</taxon>
        <taxon>Onchocercidae</taxon>
        <taxon>Litomosoides</taxon>
    </lineage>
</organism>
<dbReference type="GO" id="GO:0016787">
    <property type="term" value="F:hydrolase activity"/>
    <property type="evidence" value="ECO:0007669"/>
    <property type="project" value="InterPro"/>
</dbReference>